<evidence type="ECO:0000313" key="3">
    <source>
        <dbReference type="EMBL" id="PWD83904.1"/>
    </source>
</evidence>
<protein>
    <recommendedName>
        <fullName evidence="2">Capsule synthesis protein CapA domain-containing protein</fullName>
    </recommendedName>
</protein>
<dbReference type="Pfam" id="PF09318">
    <property type="entry name" value="Glyco_trans_A_1"/>
    <property type="match status" value="1"/>
</dbReference>
<evidence type="ECO:0000313" key="6">
    <source>
        <dbReference type="Proteomes" id="UP000245217"/>
    </source>
</evidence>
<dbReference type="Gene3D" id="3.60.21.10">
    <property type="match status" value="1"/>
</dbReference>
<comment type="caution">
    <text evidence="3">The sequence shown here is derived from an EMBL/GenBank/DDBJ whole genome shotgun (WGS) entry which is preliminary data.</text>
</comment>
<dbReference type="EMBL" id="QEWW01000007">
    <property type="protein sequence ID" value="PWD83904.1"/>
    <property type="molecule type" value="Genomic_DNA"/>
</dbReference>
<sequence length="1056" mass="120833">MEDNIKFTMNTITDNKESKKDQNIRKIVWGGDVNLGRRQHYVTEQIGLKNVIQSNILKEADLSIVNLECVVSVLGEQGAEKGEGGPYYYRARPEMVKILTASGIDVVTCANNHSVDYGVGALMQQDRLLKKIGIECVGVGQTLAEALLPKYIDLDGVKVAIFAADTTMRYFAASDETGGISFISVTDVSTWTQRYRKLFIEAKSISDIILFAIHWGANEKEEPTEDERNLGRLLIDLGVDAVLGASAHRLQGTEIYQGKPIIYDAGDLLLDSIGRVRDTGLFELRVSKKGVHSVIFHPLIQKFGHTITPSLESKIDISERYADKCIKLNNKVVINTQNGSCTLLEADLPSGKNLLPLQKTAYNLNVLKQPEFNTLPRELVVKEVPDDARISPILFGGIKLVGVRVHPRVITQRTMLWVESYWECVDSIDSNLCIDFQAEPICKSKMTSWGRGMHHELCDWQVPMTRCQVGKIYRDYYGLRPSYMGNWDNVPLKLKVRVISTENNNYKNISFIDLPIEIKLDHPNKAPFNIKRIQKENSFEAVKMNIVNKLTVHAEPKNQYFVFFNNNLSENYSGIESAALKRSKLFIEKLRITPVFLTMAYNLGIDATIEDLKNLNKIPESFQHINLYRFYQVKSSTKSSIDVQHVVNNPIKQKIEVVRDGKKYITKFYDLKTGLISYIHYHDDNGERYRLDNFDPDGFLSRVCVFKPDTKERISEFFYRADGTLCFQKFFIQKEGKNVVNKIIIHDEAGIPIEFYDRHEDFIKYLLEYYFNTFDKDDQVNVIVDRNVRLIDRIRNTVVPNLKMIPVSHTSHLKDPSDMQSNFRSYYFRDIKNLDGLIILTEQQRKDVIARCGEFNNVYCIPHVVDAFPKQVEFNSRIANKVIAVGRYRPEKNHLLMINIFAKVVEQIPTATLDLYGYGPLEGKLKQLIRKLGMEKNITVNPFTKDIYDKFSKARISLLTSQYEAFPLVVMESLACGCPVISNDIQYGPSAMIENGENGYLIEKDNESIFVRKIIKVLKDEDLNAELSNNAYKSSQRFSEDNVAPIWKHFIEKITK</sequence>
<dbReference type="InterPro" id="IPR052169">
    <property type="entry name" value="CW_Biosynth-Accessory"/>
</dbReference>
<evidence type="ECO:0000256" key="1">
    <source>
        <dbReference type="ARBA" id="ARBA00005662"/>
    </source>
</evidence>
<keyword evidence="6" id="KW-1185">Reference proteome</keyword>
<dbReference type="InterPro" id="IPR029052">
    <property type="entry name" value="Metallo-depent_PP-like"/>
</dbReference>
<dbReference type="InterPro" id="IPR019079">
    <property type="entry name" value="Capsule_synth_CapA"/>
</dbReference>
<dbReference type="Gene3D" id="3.40.50.2000">
    <property type="entry name" value="Glycogen Phosphorylase B"/>
    <property type="match status" value="3"/>
</dbReference>
<dbReference type="CDD" id="cd07381">
    <property type="entry name" value="MPP_CapA"/>
    <property type="match status" value="1"/>
</dbReference>
<evidence type="ECO:0000259" key="2">
    <source>
        <dbReference type="SMART" id="SM00854"/>
    </source>
</evidence>
<evidence type="ECO:0000313" key="4">
    <source>
        <dbReference type="EMBL" id="PWD90738.1"/>
    </source>
</evidence>
<dbReference type="SUPFAM" id="SSF56300">
    <property type="entry name" value="Metallo-dependent phosphatases"/>
    <property type="match status" value="1"/>
</dbReference>
<name>A0A2U2AL11_9GAMM</name>
<dbReference type="Pfam" id="PF00534">
    <property type="entry name" value="Glycos_transf_1"/>
    <property type="match status" value="1"/>
</dbReference>
<dbReference type="InterPro" id="IPR015397">
    <property type="entry name" value="Glyco_trans_A_1"/>
</dbReference>
<dbReference type="EMBL" id="QEWV01000008">
    <property type="protein sequence ID" value="PWD90738.1"/>
    <property type="molecule type" value="Genomic_DNA"/>
</dbReference>
<feature type="domain" description="Capsule synthesis protein CapA" evidence="2">
    <location>
        <begin position="26"/>
        <end position="272"/>
    </location>
</feature>
<dbReference type="PANTHER" id="PTHR33393">
    <property type="entry name" value="POLYGLUTAMINE SYNTHESIS ACCESSORY PROTEIN RV0574C-RELATED"/>
    <property type="match status" value="1"/>
</dbReference>
<evidence type="ECO:0000313" key="5">
    <source>
        <dbReference type="Proteomes" id="UP000245059"/>
    </source>
</evidence>
<reference evidence="5 6" key="2">
    <citation type="submission" date="2018-05" db="EMBL/GenBank/DDBJ databases">
        <title>Ignatzschineria dubaiensis sp. nov., isolated from necrotic foot tissues of dromedaries (Camelus dromedarius) and associated maggots in Dubai, United Arab Emirates.</title>
        <authorList>
            <person name="Tsang C.C."/>
            <person name="Tang J.Y.M."/>
            <person name="Fong J.Y.H."/>
            <person name="Kinne J."/>
            <person name="Lee H.H."/>
            <person name="Joseph M."/>
            <person name="Jose S."/>
            <person name="Schuster R.K."/>
            <person name="Tang Y."/>
            <person name="Sivakumar S."/>
            <person name="Chen J.H.K."/>
            <person name="Teng J.L.L."/>
            <person name="Lau S.K.P."/>
            <person name="Wernery U."/>
            <person name="Woo P.C.Y."/>
        </authorList>
    </citation>
    <scope>NUCLEOTIDE SEQUENCE [LARGE SCALE GENOMIC DNA]</scope>
    <source>
        <strain evidence="5">UAE-HKU57</strain>
        <strain evidence="6">UAE-HKU58</strain>
    </source>
</reference>
<comment type="similarity">
    <text evidence="1">Belongs to the CapA family.</text>
</comment>
<dbReference type="Proteomes" id="UP000245217">
    <property type="component" value="Unassembled WGS sequence"/>
</dbReference>
<dbReference type="PANTHER" id="PTHR33393:SF13">
    <property type="entry name" value="PGA BIOSYNTHESIS PROTEIN CAPA"/>
    <property type="match status" value="1"/>
</dbReference>
<dbReference type="SUPFAM" id="SSF53756">
    <property type="entry name" value="UDP-Glycosyltransferase/glycogen phosphorylase"/>
    <property type="match status" value="1"/>
</dbReference>
<dbReference type="SMART" id="SM00854">
    <property type="entry name" value="PGA_cap"/>
    <property type="match status" value="1"/>
</dbReference>
<organism evidence="3 5">
    <name type="scientific">Ignatzschineria cameli</name>
    <dbReference type="NCBI Taxonomy" id="2182793"/>
    <lineage>
        <taxon>Bacteria</taxon>
        <taxon>Pseudomonadati</taxon>
        <taxon>Pseudomonadota</taxon>
        <taxon>Gammaproteobacteria</taxon>
        <taxon>Cardiobacteriales</taxon>
        <taxon>Ignatzschineriaceae</taxon>
        <taxon>Ignatzschineria</taxon>
    </lineage>
</organism>
<dbReference type="AlphaFoldDB" id="A0A2U2AL11"/>
<accession>A0A2U2AL11</accession>
<reference evidence="3" key="1">
    <citation type="journal article" date="2018" name="Genome Announc.">
        <title>Ignatzschineria cameli sp. nov., isolated from necrotic foot tissue of dromedaries (Camelus dromedarius) and associated maggots (Wohlfahrtia species) in Dubai.</title>
        <authorList>
            <person name="Tsang C.C."/>
            <person name="Tang J.Y."/>
            <person name="Fong J.Y."/>
            <person name="Kinne J."/>
            <person name="Lee H.H."/>
            <person name="Joseph M."/>
            <person name="Jose S."/>
            <person name="Schuster R.K."/>
            <person name="Tang Y."/>
            <person name="Sivakumar S."/>
            <person name="Chen J.H."/>
            <person name="Teng J.L."/>
            <person name="Lau S.K."/>
            <person name="Wernery U."/>
            <person name="Woo P.C."/>
        </authorList>
    </citation>
    <scope>NUCLEOTIDE SEQUENCE</scope>
    <source>
        <strain evidence="3">UAE-HKU57</strain>
        <strain evidence="4">UAE-HKU58</strain>
    </source>
</reference>
<proteinExistence type="inferred from homology"/>
<gene>
    <name evidence="3" type="ORF">DC077_08485</name>
    <name evidence="4" type="ORF">DC078_08355</name>
</gene>
<dbReference type="Pfam" id="PF09587">
    <property type="entry name" value="PGA_cap"/>
    <property type="match status" value="1"/>
</dbReference>
<dbReference type="Proteomes" id="UP000245059">
    <property type="component" value="Unassembled WGS sequence"/>
</dbReference>
<dbReference type="GO" id="GO:0016757">
    <property type="term" value="F:glycosyltransferase activity"/>
    <property type="evidence" value="ECO:0007669"/>
    <property type="project" value="InterPro"/>
</dbReference>
<dbReference type="InterPro" id="IPR001296">
    <property type="entry name" value="Glyco_trans_1"/>
</dbReference>